<gene>
    <name evidence="3" type="ORF">SAMN05444955_104251</name>
</gene>
<dbReference type="InterPro" id="IPR002575">
    <property type="entry name" value="Aminoglycoside_PTrfase"/>
</dbReference>
<feature type="domain" description="Aminoglycoside phosphotransferase" evidence="2">
    <location>
        <begin position="31"/>
        <end position="273"/>
    </location>
</feature>
<sequence>MNTEAYTQGSELFEVFKQYGWQPTLVENVGRRVWRITLREGVYALKKSRASREKLHLLHKILKEIRSQGHPHLLPWLPTRQGEPIVTGTSGTWYATPWKSCYGISEHGKQPAVTELAQALARLHRLSEPLVQNYPDLCTRVDEEAVNKWKQRQEKLANISDQIKSREFQSPFDKCFSGHKESIEQSLAFFLRGMERFMEKEGGKSPRYTLCHRRLHPSNVARDEERFYLIDFDHAQVDSPVRDLALLMRRYASFEGDPEKPLQILEAYEAEWPLQPKEKKLLALYLAYPERLLKTVERYYEEPKITSMEAHAVKRLEEEIHHLAQLQEAVKTLWPGKKARTEENRQPFPSVSGGRGKKKAEKKRKS</sequence>
<dbReference type="Gene3D" id="3.30.200.20">
    <property type="entry name" value="Phosphorylase Kinase, domain 1"/>
    <property type="match status" value="1"/>
</dbReference>
<reference evidence="3 4" key="1">
    <citation type="submission" date="2016-10" db="EMBL/GenBank/DDBJ databases">
        <authorList>
            <person name="de Groot N.N."/>
        </authorList>
    </citation>
    <scope>NUCLEOTIDE SEQUENCE [LARGE SCALE GENOMIC DNA]</scope>
    <source>
        <strain evidence="3 4">DSM 46701</strain>
    </source>
</reference>
<evidence type="ECO:0000259" key="2">
    <source>
        <dbReference type="Pfam" id="PF01636"/>
    </source>
</evidence>
<dbReference type="STRING" id="1173111.SAMN05444955_104251"/>
<evidence type="ECO:0000313" key="4">
    <source>
        <dbReference type="Proteomes" id="UP000199695"/>
    </source>
</evidence>
<dbReference type="AlphaFoldDB" id="A0A1H8D293"/>
<evidence type="ECO:0000313" key="3">
    <source>
        <dbReference type="EMBL" id="SEN01262.1"/>
    </source>
</evidence>
<dbReference type="Pfam" id="PF01636">
    <property type="entry name" value="APH"/>
    <property type="match status" value="1"/>
</dbReference>
<dbReference type="SUPFAM" id="SSF56112">
    <property type="entry name" value="Protein kinase-like (PK-like)"/>
    <property type="match status" value="1"/>
</dbReference>
<dbReference type="PANTHER" id="PTHR39179">
    <property type="entry name" value="SPORE COAT PROTEIN I"/>
    <property type="match status" value="1"/>
</dbReference>
<name>A0A1H8D293_9BACL</name>
<dbReference type="InterPro" id="IPR011009">
    <property type="entry name" value="Kinase-like_dom_sf"/>
</dbReference>
<feature type="region of interest" description="Disordered" evidence="1">
    <location>
        <begin position="335"/>
        <end position="366"/>
    </location>
</feature>
<keyword evidence="3" id="KW-0946">Virion</keyword>
<feature type="compositionally biased region" description="Basic residues" evidence="1">
    <location>
        <begin position="355"/>
        <end position="366"/>
    </location>
</feature>
<protein>
    <submittedName>
        <fullName evidence="3">Spore coat protein YsxE</fullName>
    </submittedName>
</protein>
<keyword evidence="4" id="KW-1185">Reference proteome</keyword>
<keyword evidence="3" id="KW-0167">Capsid protein</keyword>
<dbReference type="RefSeq" id="WP_170839774.1">
    <property type="nucleotide sequence ID" value="NZ_FOCQ01000004.1"/>
</dbReference>
<dbReference type="PANTHER" id="PTHR39179:SF3">
    <property type="entry name" value="COTS-RELATED PROTEIN"/>
    <property type="match status" value="1"/>
</dbReference>
<dbReference type="GO" id="GO:0042601">
    <property type="term" value="C:endospore-forming forespore"/>
    <property type="evidence" value="ECO:0007669"/>
    <property type="project" value="TreeGrafter"/>
</dbReference>
<evidence type="ECO:0000256" key="1">
    <source>
        <dbReference type="SAM" id="MobiDB-lite"/>
    </source>
</evidence>
<accession>A0A1H8D293</accession>
<dbReference type="Gene3D" id="3.90.1200.10">
    <property type="match status" value="1"/>
</dbReference>
<proteinExistence type="predicted"/>
<dbReference type="EMBL" id="FOCQ01000004">
    <property type="protein sequence ID" value="SEN01262.1"/>
    <property type="molecule type" value="Genomic_DNA"/>
</dbReference>
<organism evidence="3 4">
    <name type="scientific">Lihuaxuella thermophila</name>
    <dbReference type="NCBI Taxonomy" id="1173111"/>
    <lineage>
        <taxon>Bacteria</taxon>
        <taxon>Bacillati</taxon>
        <taxon>Bacillota</taxon>
        <taxon>Bacilli</taxon>
        <taxon>Bacillales</taxon>
        <taxon>Thermoactinomycetaceae</taxon>
        <taxon>Lihuaxuella</taxon>
    </lineage>
</organism>
<dbReference type="InterPro" id="IPR047175">
    <property type="entry name" value="CotS-like"/>
</dbReference>
<dbReference type="Proteomes" id="UP000199695">
    <property type="component" value="Unassembled WGS sequence"/>
</dbReference>